<evidence type="ECO:0000313" key="2">
    <source>
        <dbReference type="EMBL" id="PWN45355.1"/>
    </source>
</evidence>
<gene>
    <name evidence="2" type="ORF">IE81DRAFT_188810</name>
</gene>
<reference evidence="2 3" key="1">
    <citation type="journal article" date="2018" name="Mol. Biol. Evol.">
        <title>Broad Genomic Sampling Reveals a Smut Pathogenic Ancestry of the Fungal Clade Ustilaginomycotina.</title>
        <authorList>
            <person name="Kijpornyongpan T."/>
            <person name="Mondo S.J."/>
            <person name="Barry K."/>
            <person name="Sandor L."/>
            <person name="Lee J."/>
            <person name="Lipzen A."/>
            <person name="Pangilinan J."/>
            <person name="LaButti K."/>
            <person name="Hainaut M."/>
            <person name="Henrissat B."/>
            <person name="Grigoriev I.V."/>
            <person name="Spatafora J.W."/>
            <person name="Aime M.C."/>
        </authorList>
    </citation>
    <scope>NUCLEOTIDE SEQUENCE [LARGE SCALE GENOMIC DNA]</scope>
    <source>
        <strain evidence="2 3">MCA 4658</strain>
    </source>
</reference>
<feature type="compositionally biased region" description="Basic residues" evidence="1">
    <location>
        <begin position="112"/>
        <end position="124"/>
    </location>
</feature>
<dbReference type="Proteomes" id="UP000245783">
    <property type="component" value="Unassembled WGS sequence"/>
</dbReference>
<proteinExistence type="predicted"/>
<organism evidence="2 3">
    <name type="scientific">Ceraceosorus guamensis</name>
    <dbReference type="NCBI Taxonomy" id="1522189"/>
    <lineage>
        <taxon>Eukaryota</taxon>
        <taxon>Fungi</taxon>
        <taxon>Dikarya</taxon>
        <taxon>Basidiomycota</taxon>
        <taxon>Ustilaginomycotina</taxon>
        <taxon>Exobasidiomycetes</taxon>
        <taxon>Ceraceosorales</taxon>
        <taxon>Ceraceosoraceae</taxon>
        <taxon>Ceraceosorus</taxon>
    </lineage>
</organism>
<dbReference type="EMBL" id="KZ819355">
    <property type="protein sequence ID" value="PWN45355.1"/>
    <property type="molecule type" value="Genomic_DNA"/>
</dbReference>
<evidence type="ECO:0000256" key="1">
    <source>
        <dbReference type="SAM" id="MobiDB-lite"/>
    </source>
</evidence>
<dbReference type="InParanoid" id="A0A316WCU9"/>
<sequence length="171" mass="18988">MIVKSAKLPVKSQSRECYLLRRVMSDRTSNQQARLAPTRSRLYMYGCLRGCVREKSSRHPGLAWPVCSIDPLRCAPLLPLMLLLNIRHGAACHASRSMLYATVGRASAKPTPRPRKHARTHARPPRPTVHGCSYIACSPACILGHQRWSGEEQGASHVLMCAHALRAASMR</sequence>
<protein>
    <submittedName>
        <fullName evidence="2">Uncharacterized protein</fullName>
    </submittedName>
</protein>
<dbReference type="GeneID" id="37032634"/>
<dbReference type="RefSeq" id="XP_025372515.1">
    <property type="nucleotide sequence ID" value="XM_025510764.1"/>
</dbReference>
<evidence type="ECO:0000313" key="3">
    <source>
        <dbReference type="Proteomes" id="UP000245783"/>
    </source>
</evidence>
<name>A0A316WCU9_9BASI</name>
<feature type="region of interest" description="Disordered" evidence="1">
    <location>
        <begin position="105"/>
        <end position="127"/>
    </location>
</feature>
<keyword evidence="3" id="KW-1185">Reference proteome</keyword>
<dbReference type="AlphaFoldDB" id="A0A316WCU9"/>
<accession>A0A316WCU9</accession>